<sequence>MSWYESAAAPWNPVSRKLITARIVPLSITLGLVALGGTVAALLADEPWLLAVTVGALVLAAWGSWVIVRQVSAHAWAEGEEDLLVRKGRMFRSVTVVPYGRMQFVDVKAGPLDRYLGIATVQLHTASPGTDASIAGVPAEEAARLRDRLTTRGEARLAGL</sequence>
<dbReference type="PANTHER" id="PTHR34473:SF3">
    <property type="entry name" value="TRANSMEMBRANE PROTEIN-RELATED"/>
    <property type="match status" value="1"/>
</dbReference>
<dbReference type="AlphaFoldDB" id="A0A1H6YDS5"/>
<feature type="transmembrane region" description="Helical" evidence="1">
    <location>
        <begin position="48"/>
        <end position="68"/>
    </location>
</feature>
<feature type="transmembrane region" description="Helical" evidence="1">
    <location>
        <begin position="23"/>
        <end position="42"/>
    </location>
</feature>
<dbReference type="PANTHER" id="PTHR34473">
    <property type="entry name" value="UPF0699 TRANSMEMBRANE PROTEIN YDBS"/>
    <property type="match status" value="1"/>
</dbReference>
<keyword evidence="1" id="KW-0812">Transmembrane</keyword>
<dbReference type="RefSeq" id="WP_042213634.1">
    <property type="nucleotide sequence ID" value="NZ_BBLU01000004.1"/>
</dbReference>
<dbReference type="Proteomes" id="UP000183315">
    <property type="component" value="Unassembled WGS sequence"/>
</dbReference>
<proteinExistence type="predicted"/>
<name>A0A1H6YDS5_9MICO</name>
<feature type="domain" description="YdbS-like PH" evidence="2">
    <location>
        <begin position="78"/>
        <end position="149"/>
    </location>
</feature>
<evidence type="ECO:0000256" key="1">
    <source>
        <dbReference type="SAM" id="Phobius"/>
    </source>
</evidence>
<keyword evidence="4" id="KW-1185">Reference proteome</keyword>
<reference evidence="4" key="1">
    <citation type="submission" date="2016-10" db="EMBL/GenBank/DDBJ databases">
        <authorList>
            <person name="Varghese N."/>
        </authorList>
    </citation>
    <scope>NUCLEOTIDE SEQUENCE [LARGE SCALE GENOMIC DNA]</scope>
    <source>
        <strain evidence="4">DSM 24868</strain>
    </source>
</reference>
<keyword evidence="1" id="KW-0472">Membrane</keyword>
<dbReference type="eggNOG" id="COG3402">
    <property type="taxonomic scope" value="Bacteria"/>
</dbReference>
<evidence type="ECO:0000259" key="2">
    <source>
        <dbReference type="Pfam" id="PF03703"/>
    </source>
</evidence>
<dbReference type="STRING" id="1043493.SAMN05421637_1691"/>
<gene>
    <name evidence="3" type="ORF">SAMN05421637_1691</name>
</gene>
<accession>A0A1H6YDS5</accession>
<dbReference type="EMBL" id="FNZI01000003">
    <property type="protein sequence ID" value="SEJ39411.1"/>
    <property type="molecule type" value="Genomic_DNA"/>
</dbReference>
<dbReference type="OrthoDB" id="7364633at2"/>
<dbReference type="Pfam" id="PF03703">
    <property type="entry name" value="bPH_2"/>
    <property type="match status" value="1"/>
</dbReference>
<dbReference type="InterPro" id="IPR005182">
    <property type="entry name" value="YdbS-like_PH"/>
</dbReference>
<evidence type="ECO:0000313" key="3">
    <source>
        <dbReference type="EMBL" id="SEJ39411.1"/>
    </source>
</evidence>
<protein>
    <recommendedName>
        <fullName evidence="2">YdbS-like PH domain-containing protein</fullName>
    </recommendedName>
</protein>
<evidence type="ECO:0000313" key="4">
    <source>
        <dbReference type="Proteomes" id="UP000183315"/>
    </source>
</evidence>
<organism evidence="3 4">
    <name type="scientific">Demequina mangrovi</name>
    <dbReference type="NCBI Taxonomy" id="1043493"/>
    <lineage>
        <taxon>Bacteria</taxon>
        <taxon>Bacillati</taxon>
        <taxon>Actinomycetota</taxon>
        <taxon>Actinomycetes</taxon>
        <taxon>Micrococcales</taxon>
        <taxon>Demequinaceae</taxon>
        <taxon>Demequina</taxon>
    </lineage>
</organism>
<keyword evidence="1" id="KW-1133">Transmembrane helix</keyword>